<dbReference type="PROSITE" id="PS51471">
    <property type="entry name" value="FE2OG_OXY"/>
    <property type="match status" value="1"/>
</dbReference>
<evidence type="ECO:0000313" key="3">
    <source>
        <dbReference type="Proteomes" id="UP000010471"/>
    </source>
</evidence>
<dbReference type="HOGENOM" id="CLU_052246_3_0_3"/>
<proteinExistence type="predicted"/>
<dbReference type="PANTHER" id="PTHR12463:SF1">
    <property type="entry name" value="2-OXOGLUTARATE AND FE-DEPENDENT OXYGENASE FAMILY PROTEIN"/>
    <property type="match status" value="1"/>
</dbReference>
<dbReference type="GO" id="GO:0070988">
    <property type="term" value="P:demethylation"/>
    <property type="evidence" value="ECO:0007669"/>
    <property type="project" value="InterPro"/>
</dbReference>
<protein>
    <submittedName>
        <fullName evidence="2">Alkylated DNA repair protein</fullName>
    </submittedName>
</protein>
<organism evidence="2 3">
    <name type="scientific">Allocoleopsis franciscana PCC 7113</name>
    <dbReference type="NCBI Taxonomy" id="1173027"/>
    <lineage>
        <taxon>Bacteria</taxon>
        <taxon>Bacillati</taxon>
        <taxon>Cyanobacteriota</taxon>
        <taxon>Cyanophyceae</taxon>
        <taxon>Coleofasciculales</taxon>
        <taxon>Coleofasciculaceae</taxon>
        <taxon>Allocoleopsis</taxon>
        <taxon>Allocoleopsis franciscana</taxon>
    </lineage>
</organism>
<evidence type="ECO:0000259" key="1">
    <source>
        <dbReference type="PROSITE" id="PS51471"/>
    </source>
</evidence>
<dbReference type="KEGG" id="mic:Mic7113_3881"/>
<dbReference type="EMBL" id="CP003630">
    <property type="protein sequence ID" value="AFZ19593.1"/>
    <property type="molecule type" value="Genomic_DNA"/>
</dbReference>
<evidence type="ECO:0000313" key="2">
    <source>
        <dbReference type="EMBL" id="AFZ19593.1"/>
    </source>
</evidence>
<dbReference type="GO" id="GO:0016491">
    <property type="term" value="F:oxidoreductase activity"/>
    <property type="evidence" value="ECO:0007669"/>
    <property type="project" value="TreeGrafter"/>
</dbReference>
<keyword evidence="3" id="KW-1185">Reference proteome</keyword>
<dbReference type="STRING" id="1173027.Mic7113_3881"/>
<dbReference type="Proteomes" id="UP000010471">
    <property type="component" value="Chromosome"/>
</dbReference>
<dbReference type="InterPro" id="IPR005123">
    <property type="entry name" value="Oxoglu/Fe-dep_dioxygenase_dom"/>
</dbReference>
<reference evidence="2 3" key="1">
    <citation type="submission" date="2012-06" db="EMBL/GenBank/DDBJ databases">
        <title>Finished chromosome of genome of Microcoleus sp. PCC 7113.</title>
        <authorList>
            <consortium name="US DOE Joint Genome Institute"/>
            <person name="Gugger M."/>
            <person name="Coursin T."/>
            <person name="Rippka R."/>
            <person name="Tandeau De Marsac N."/>
            <person name="Huntemann M."/>
            <person name="Wei C.-L."/>
            <person name="Han J."/>
            <person name="Detter J.C."/>
            <person name="Han C."/>
            <person name="Tapia R."/>
            <person name="Chen A."/>
            <person name="Kyrpides N."/>
            <person name="Mavromatis K."/>
            <person name="Markowitz V."/>
            <person name="Szeto E."/>
            <person name="Ivanova N."/>
            <person name="Pagani I."/>
            <person name="Pati A."/>
            <person name="Goodwin L."/>
            <person name="Nordberg H.P."/>
            <person name="Cantor M.N."/>
            <person name="Hua S.X."/>
            <person name="Woyke T."/>
            <person name="Kerfeld C.A."/>
        </authorList>
    </citation>
    <scope>NUCLEOTIDE SEQUENCE [LARGE SCALE GENOMIC DNA]</scope>
    <source>
        <strain evidence="2 3">PCC 7113</strain>
    </source>
</reference>
<sequence>MQNFLMKATDCQLDMTKLDLDIFQESETLTIPGLTYIPNYVDVQQQNQLLKEIDEQEWSIESLESARRIQQHGYRYEYQNGILVACNYLGDLPDWAMQIAKGLYGDRLTEIILDQVTVNEYEPGQGLRSHIDCVTCFGDTLITLSLGSPYMMEFTHSQTQERRELLLLPGSLLVLKGEARYVWQHGVMPRDRDSYQGREFIRSRRVSITFREAAFPYK</sequence>
<dbReference type="InterPro" id="IPR032857">
    <property type="entry name" value="ALKBH4"/>
</dbReference>
<dbReference type="Pfam" id="PF13532">
    <property type="entry name" value="2OG-FeII_Oxy_2"/>
    <property type="match status" value="1"/>
</dbReference>
<dbReference type="SUPFAM" id="SSF51197">
    <property type="entry name" value="Clavaminate synthase-like"/>
    <property type="match status" value="1"/>
</dbReference>
<dbReference type="eggNOG" id="COG3145">
    <property type="taxonomic scope" value="Bacteria"/>
</dbReference>
<dbReference type="RefSeq" id="WP_015183732.1">
    <property type="nucleotide sequence ID" value="NC_019738.1"/>
</dbReference>
<name>K9WHE8_9CYAN</name>
<gene>
    <name evidence="2" type="ORF">Mic7113_3881</name>
</gene>
<dbReference type="AlphaFoldDB" id="K9WHE8"/>
<dbReference type="PANTHER" id="PTHR12463">
    <property type="entry name" value="OXYGENASE-RELATED"/>
    <property type="match status" value="1"/>
</dbReference>
<dbReference type="InterPro" id="IPR027450">
    <property type="entry name" value="AlkB-like"/>
</dbReference>
<accession>K9WHE8</accession>
<dbReference type="InterPro" id="IPR037151">
    <property type="entry name" value="AlkB-like_sf"/>
</dbReference>
<dbReference type="GO" id="GO:0032451">
    <property type="term" value="F:demethylase activity"/>
    <property type="evidence" value="ECO:0007669"/>
    <property type="project" value="TreeGrafter"/>
</dbReference>
<dbReference type="Gene3D" id="2.60.120.590">
    <property type="entry name" value="Alpha-ketoglutarate-dependent dioxygenase AlkB-like"/>
    <property type="match status" value="1"/>
</dbReference>
<feature type="domain" description="Fe2OG dioxygenase" evidence="1">
    <location>
        <begin position="112"/>
        <end position="214"/>
    </location>
</feature>